<dbReference type="AlphaFoldDB" id="A0A1I0BDL8"/>
<organism evidence="7 8">
    <name type="scientific">Thomasclavelia cocleata</name>
    <dbReference type="NCBI Taxonomy" id="69824"/>
    <lineage>
        <taxon>Bacteria</taxon>
        <taxon>Bacillati</taxon>
        <taxon>Bacillota</taxon>
        <taxon>Erysipelotrichia</taxon>
        <taxon>Erysipelotrichales</taxon>
        <taxon>Coprobacillaceae</taxon>
        <taxon>Thomasclavelia</taxon>
    </lineage>
</organism>
<dbReference type="InterPro" id="IPR008145">
    <property type="entry name" value="GK/Ca_channel_bsu"/>
</dbReference>
<dbReference type="EMBL" id="FOIN01000001">
    <property type="protein sequence ID" value="SET04948.1"/>
    <property type="molecule type" value="Genomic_DNA"/>
</dbReference>
<feature type="domain" description="Guanylate kinase-like" evidence="6">
    <location>
        <begin position="18"/>
        <end position="200"/>
    </location>
</feature>
<accession>A0A1I0BDL8</accession>
<dbReference type="SMART" id="SM00072">
    <property type="entry name" value="GuKc"/>
    <property type="match status" value="1"/>
</dbReference>
<dbReference type="Gene3D" id="3.40.50.300">
    <property type="entry name" value="P-loop containing nucleotide triphosphate hydrolases"/>
    <property type="match status" value="1"/>
</dbReference>
<evidence type="ECO:0000313" key="7">
    <source>
        <dbReference type="EMBL" id="SET04948.1"/>
    </source>
</evidence>
<dbReference type="SUPFAM" id="SSF52540">
    <property type="entry name" value="P-loop containing nucleoside triphosphate hydrolases"/>
    <property type="match status" value="1"/>
</dbReference>
<dbReference type="Pfam" id="PF00625">
    <property type="entry name" value="Guanylate_kin"/>
    <property type="match status" value="1"/>
</dbReference>
<gene>
    <name evidence="7" type="ORF">SAMN04489758_10179</name>
</gene>
<dbReference type="PANTHER" id="PTHR23117">
    <property type="entry name" value="GUANYLATE KINASE-RELATED"/>
    <property type="match status" value="1"/>
</dbReference>
<evidence type="ECO:0000256" key="4">
    <source>
        <dbReference type="ARBA" id="ARBA00022777"/>
    </source>
</evidence>
<comment type="similarity">
    <text evidence="2">Belongs to the guanylate kinase family.</text>
</comment>
<evidence type="ECO:0000256" key="1">
    <source>
        <dbReference type="ARBA" id="ARBA00003531"/>
    </source>
</evidence>
<evidence type="ECO:0000256" key="2">
    <source>
        <dbReference type="ARBA" id="ARBA00005790"/>
    </source>
</evidence>
<dbReference type="GO" id="GO:0004385">
    <property type="term" value="F:GMP kinase activity"/>
    <property type="evidence" value="ECO:0007669"/>
    <property type="project" value="UniProtKB-EC"/>
</dbReference>
<comment type="catalytic activity">
    <reaction evidence="5">
        <text>GMP + ATP = GDP + ADP</text>
        <dbReference type="Rhea" id="RHEA:20780"/>
        <dbReference type="ChEBI" id="CHEBI:30616"/>
        <dbReference type="ChEBI" id="CHEBI:58115"/>
        <dbReference type="ChEBI" id="CHEBI:58189"/>
        <dbReference type="ChEBI" id="CHEBI:456216"/>
        <dbReference type="EC" id="2.7.4.8"/>
    </reaction>
</comment>
<dbReference type="GO" id="GO:0005829">
    <property type="term" value="C:cytosol"/>
    <property type="evidence" value="ECO:0007669"/>
    <property type="project" value="TreeGrafter"/>
</dbReference>
<reference evidence="8" key="1">
    <citation type="submission" date="2016-10" db="EMBL/GenBank/DDBJ databases">
        <authorList>
            <person name="Varghese N."/>
            <person name="Submissions S."/>
        </authorList>
    </citation>
    <scope>NUCLEOTIDE SEQUENCE [LARGE SCALE GENOMIC DNA]</scope>
    <source>
        <strain evidence="8">DSM 1551</strain>
    </source>
</reference>
<keyword evidence="8" id="KW-1185">Reference proteome</keyword>
<dbReference type="PROSITE" id="PS50052">
    <property type="entry name" value="GUANYLATE_KINASE_2"/>
    <property type="match status" value="1"/>
</dbReference>
<dbReference type="PANTHER" id="PTHR23117:SF13">
    <property type="entry name" value="GUANYLATE KINASE"/>
    <property type="match status" value="1"/>
</dbReference>
<dbReference type="Proteomes" id="UP000198558">
    <property type="component" value="Unassembled WGS sequence"/>
</dbReference>
<keyword evidence="4 7" id="KW-0418">Kinase</keyword>
<keyword evidence="3" id="KW-0808">Transferase</keyword>
<sequence>MIVSIQLFLTKIKRRVINIIITIIGGSGSGKSTLEKKIQKEYEMDKIISYTTRPIRENDNEIDGVDYHFIDVEEFNKLKDSGFFAETGEYNNWHYATAKEDLKDNSVLVITPSGFRQLKEYNESLDNPFEIISVYLDVDQRSRLIKLLERGDDINEACRRNTSDLGLLDGVENEVMYVIKNFEFRFSVEQVFTMVEQVLSDYHLHLIHQIYGDKINGSI</sequence>
<evidence type="ECO:0000256" key="5">
    <source>
        <dbReference type="ARBA" id="ARBA00048594"/>
    </source>
</evidence>
<evidence type="ECO:0000313" key="8">
    <source>
        <dbReference type="Proteomes" id="UP000198558"/>
    </source>
</evidence>
<dbReference type="InterPro" id="IPR008144">
    <property type="entry name" value="Guanylate_kin-like_dom"/>
</dbReference>
<name>A0A1I0BDL8_9FIRM</name>
<comment type="function">
    <text evidence="1">Essential for recycling GMP and indirectly, cGMP.</text>
</comment>
<evidence type="ECO:0000256" key="3">
    <source>
        <dbReference type="ARBA" id="ARBA00022679"/>
    </source>
</evidence>
<evidence type="ECO:0000259" key="6">
    <source>
        <dbReference type="PROSITE" id="PS50052"/>
    </source>
</evidence>
<proteinExistence type="inferred from homology"/>
<protein>
    <submittedName>
        <fullName evidence="7">Guanylate kinase</fullName>
    </submittedName>
</protein>
<dbReference type="InterPro" id="IPR027417">
    <property type="entry name" value="P-loop_NTPase"/>
</dbReference>